<sequence length="479" mass="52688">MDIHGPLTSTSLTSTSKNSLKTGGFTTFADLLVLPISEVARRCKISAQEAKNIYEALLRQCKPISLPTLDDAELVVEDIFSTGDHDLDQALGGGIRTGMLWEIVGESAAGKSQLALQLSLLVQNPPTLGGLSGSCCYLTTSSKLPTTRLRQLISSHPQISKSHCSLSNVHTISTTTLPILTNILTSLLPTFIHQKKPSSHPVKLVIIDALAELFHSSDKTNKTTLFERAKELTRLGSTLHSLLRTHNIAIVVINEVIDRFDRGTFTNRDPALPPDLLYSEQSRFFGTCSSVPGENGKEASLGLVWANQVNARIMLSRTGRRRYLDQTDLQKLKKAKLSDPGSSDHISNDSYDDPRAEDQSTLIRRLSVIFNTAAPSVSLDYIVITQGVQILPDDHTASRSDPKTFEYRFVQDEATSTDTRPSASQQHPQAERAPQPNPSPTSDGPEADKWDQYWADDDLSKGWNDADWDNLERTLTQTG</sequence>
<dbReference type="GO" id="GO:0000722">
    <property type="term" value="P:telomere maintenance via recombination"/>
    <property type="evidence" value="ECO:0007669"/>
    <property type="project" value="TreeGrafter"/>
</dbReference>
<protein>
    <submittedName>
        <fullName evidence="9">P-loop containing nucleoside triphosphate hydrolase protein</fullName>
    </submittedName>
</protein>
<evidence type="ECO:0000256" key="6">
    <source>
        <dbReference type="ARBA" id="ARBA00023242"/>
    </source>
</evidence>
<comment type="subcellular location">
    <subcellularLocation>
        <location evidence="1">Nucleus</location>
    </subcellularLocation>
</comment>
<dbReference type="InterPro" id="IPR027417">
    <property type="entry name" value="P-loop_NTPase"/>
</dbReference>
<dbReference type="GO" id="GO:0033065">
    <property type="term" value="C:Rad51C-XRCC3 complex"/>
    <property type="evidence" value="ECO:0007669"/>
    <property type="project" value="TreeGrafter"/>
</dbReference>
<keyword evidence="2" id="KW-0547">Nucleotide-binding</keyword>
<keyword evidence="4" id="KW-0067">ATP-binding</keyword>
<name>A0A5C3L2F3_COPMA</name>
<evidence type="ECO:0000256" key="2">
    <source>
        <dbReference type="ARBA" id="ARBA00022741"/>
    </source>
</evidence>
<feature type="region of interest" description="Disordered" evidence="7">
    <location>
        <begin position="413"/>
        <end position="467"/>
    </location>
</feature>
<dbReference type="EMBL" id="ML210175">
    <property type="protein sequence ID" value="TFK26376.1"/>
    <property type="molecule type" value="Genomic_DNA"/>
</dbReference>
<evidence type="ECO:0000256" key="3">
    <source>
        <dbReference type="ARBA" id="ARBA00022763"/>
    </source>
</evidence>
<dbReference type="AlphaFoldDB" id="A0A5C3L2F3"/>
<dbReference type="PANTHER" id="PTHR46487:SF1">
    <property type="entry name" value="DNA REPAIR PROTEIN XRCC3"/>
    <property type="match status" value="1"/>
</dbReference>
<dbReference type="GO" id="GO:0005657">
    <property type="term" value="C:replication fork"/>
    <property type="evidence" value="ECO:0007669"/>
    <property type="project" value="TreeGrafter"/>
</dbReference>
<dbReference type="SUPFAM" id="SSF52540">
    <property type="entry name" value="P-loop containing nucleoside triphosphate hydrolases"/>
    <property type="match status" value="1"/>
</dbReference>
<dbReference type="STRING" id="230819.A0A5C3L2F3"/>
<evidence type="ECO:0000256" key="7">
    <source>
        <dbReference type="SAM" id="MobiDB-lite"/>
    </source>
</evidence>
<dbReference type="PROSITE" id="PS50162">
    <property type="entry name" value="RECA_2"/>
    <property type="match status" value="1"/>
</dbReference>
<keyword evidence="3" id="KW-0227">DNA damage</keyword>
<dbReference type="CDD" id="cd19491">
    <property type="entry name" value="XRCC3"/>
    <property type="match status" value="1"/>
</dbReference>
<feature type="region of interest" description="Disordered" evidence="7">
    <location>
        <begin position="333"/>
        <end position="355"/>
    </location>
</feature>
<feature type="compositionally biased region" description="Polar residues" evidence="7">
    <location>
        <begin position="413"/>
        <end position="428"/>
    </location>
</feature>
<dbReference type="InterPro" id="IPR013632">
    <property type="entry name" value="Rad51_C"/>
</dbReference>
<evidence type="ECO:0000313" key="10">
    <source>
        <dbReference type="Proteomes" id="UP000307440"/>
    </source>
</evidence>
<proteinExistence type="predicted"/>
<evidence type="ECO:0000256" key="4">
    <source>
        <dbReference type="ARBA" id="ARBA00022840"/>
    </source>
</evidence>
<dbReference type="InterPro" id="IPR020588">
    <property type="entry name" value="RecA_ATP-bd"/>
</dbReference>
<organism evidence="9 10">
    <name type="scientific">Coprinopsis marcescibilis</name>
    <name type="common">Agaric fungus</name>
    <name type="synonym">Psathyrella marcescibilis</name>
    <dbReference type="NCBI Taxonomy" id="230819"/>
    <lineage>
        <taxon>Eukaryota</taxon>
        <taxon>Fungi</taxon>
        <taxon>Dikarya</taxon>
        <taxon>Basidiomycota</taxon>
        <taxon>Agaricomycotina</taxon>
        <taxon>Agaricomycetes</taxon>
        <taxon>Agaricomycetidae</taxon>
        <taxon>Agaricales</taxon>
        <taxon>Agaricineae</taxon>
        <taxon>Psathyrellaceae</taxon>
        <taxon>Coprinopsis</taxon>
    </lineage>
</organism>
<gene>
    <name evidence="9" type="ORF">FA15DRAFT_755057</name>
</gene>
<dbReference type="GO" id="GO:0016787">
    <property type="term" value="F:hydrolase activity"/>
    <property type="evidence" value="ECO:0007669"/>
    <property type="project" value="UniProtKB-KW"/>
</dbReference>
<dbReference type="Proteomes" id="UP000307440">
    <property type="component" value="Unassembled WGS sequence"/>
</dbReference>
<dbReference type="PANTHER" id="PTHR46487">
    <property type="entry name" value="DNA REPAIR PROTEIN XRCC3"/>
    <property type="match status" value="1"/>
</dbReference>
<dbReference type="GO" id="GO:0140664">
    <property type="term" value="F:ATP-dependent DNA damage sensor activity"/>
    <property type="evidence" value="ECO:0007669"/>
    <property type="project" value="InterPro"/>
</dbReference>
<dbReference type="GO" id="GO:0071140">
    <property type="term" value="P:resolution of mitotic recombination intermediates"/>
    <property type="evidence" value="ECO:0007669"/>
    <property type="project" value="TreeGrafter"/>
</dbReference>
<evidence type="ECO:0000256" key="5">
    <source>
        <dbReference type="ARBA" id="ARBA00023204"/>
    </source>
</evidence>
<dbReference type="InterPro" id="IPR047348">
    <property type="entry name" value="XRCC3-like_C"/>
</dbReference>
<dbReference type="Pfam" id="PF08423">
    <property type="entry name" value="Rad51"/>
    <property type="match status" value="1"/>
</dbReference>
<evidence type="ECO:0000256" key="1">
    <source>
        <dbReference type="ARBA" id="ARBA00004123"/>
    </source>
</evidence>
<dbReference type="GO" id="GO:0005524">
    <property type="term" value="F:ATP binding"/>
    <property type="evidence" value="ECO:0007669"/>
    <property type="project" value="UniProtKB-KW"/>
</dbReference>
<feature type="domain" description="RecA family profile 1" evidence="8">
    <location>
        <begin position="76"/>
        <end position="256"/>
    </location>
</feature>
<accession>A0A5C3L2F3</accession>
<evidence type="ECO:0000259" key="8">
    <source>
        <dbReference type="PROSITE" id="PS50162"/>
    </source>
</evidence>
<dbReference type="GO" id="GO:0000400">
    <property type="term" value="F:four-way junction DNA binding"/>
    <property type="evidence" value="ECO:0007669"/>
    <property type="project" value="TreeGrafter"/>
</dbReference>
<keyword evidence="9" id="KW-0378">Hydrolase</keyword>
<keyword evidence="10" id="KW-1185">Reference proteome</keyword>
<dbReference type="GO" id="GO:0045003">
    <property type="term" value="P:double-strand break repair via synthesis-dependent strand annealing"/>
    <property type="evidence" value="ECO:0007669"/>
    <property type="project" value="TreeGrafter"/>
</dbReference>
<dbReference type="GO" id="GO:0061982">
    <property type="term" value="P:meiosis I cell cycle process"/>
    <property type="evidence" value="ECO:0007669"/>
    <property type="project" value="UniProtKB-ARBA"/>
</dbReference>
<reference evidence="9 10" key="1">
    <citation type="journal article" date="2019" name="Nat. Ecol. Evol.">
        <title>Megaphylogeny resolves global patterns of mushroom evolution.</title>
        <authorList>
            <person name="Varga T."/>
            <person name="Krizsan K."/>
            <person name="Foldi C."/>
            <person name="Dima B."/>
            <person name="Sanchez-Garcia M."/>
            <person name="Sanchez-Ramirez S."/>
            <person name="Szollosi G.J."/>
            <person name="Szarkandi J.G."/>
            <person name="Papp V."/>
            <person name="Albert L."/>
            <person name="Andreopoulos W."/>
            <person name="Angelini C."/>
            <person name="Antonin V."/>
            <person name="Barry K.W."/>
            <person name="Bougher N.L."/>
            <person name="Buchanan P."/>
            <person name="Buyck B."/>
            <person name="Bense V."/>
            <person name="Catcheside P."/>
            <person name="Chovatia M."/>
            <person name="Cooper J."/>
            <person name="Damon W."/>
            <person name="Desjardin D."/>
            <person name="Finy P."/>
            <person name="Geml J."/>
            <person name="Haridas S."/>
            <person name="Hughes K."/>
            <person name="Justo A."/>
            <person name="Karasinski D."/>
            <person name="Kautmanova I."/>
            <person name="Kiss B."/>
            <person name="Kocsube S."/>
            <person name="Kotiranta H."/>
            <person name="LaButti K.M."/>
            <person name="Lechner B.E."/>
            <person name="Liimatainen K."/>
            <person name="Lipzen A."/>
            <person name="Lukacs Z."/>
            <person name="Mihaltcheva S."/>
            <person name="Morgado L.N."/>
            <person name="Niskanen T."/>
            <person name="Noordeloos M.E."/>
            <person name="Ohm R.A."/>
            <person name="Ortiz-Santana B."/>
            <person name="Ovrebo C."/>
            <person name="Racz N."/>
            <person name="Riley R."/>
            <person name="Savchenko A."/>
            <person name="Shiryaev A."/>
            <person name="Soop K."/>
            <person name="Spirin V."/>
            <person name="Szebenyi C."/>
            <person name="Tomsovsky M."/>
            <person name="Tulloss R.E."/>
            <person name="Uehling J."/>
            <person name="Grigoriev I.V."/>
            <person name="Vagvolgyi C."/>
            <person name="Papp T."/>
            <person name="Martin F.M."/>
            <person name="Miettinen O."/>
            <person name="Hibbett D.S."/>
            <person name="Nagy L.G."/>
        </authorList>
    </citation>
    <scope>NUCLEOTIDE SEQUENCE [LARGE SCALE GENOMIC DNA]</scope>
    <source>
        <strain evidence="9 10">CBS 121175</strain>
    </source>
</reference>
<dbReference type="GO" id="GO:0090656">
    <property type="term" value="P:t-circle formation"/>
    <property type="evidence" value="ECO:0007669"/>
    <property type="project" value="TreeGrafter"/>
</dbReference>
<dbReference type="Gene3D" id="3.40.50.300">
    <property type="entry name" value="P-loop containing nucleotide triphosphate hydrolases"/>
    <property type="match status" value="1"/>
</dbReference>
<dbReference type="OrthoDB" id="1861185at2759"/>
<keyword evidence="6" id="KW-0539">Nucleus</keyword>
<feature type="compositionally biased region" description="Polar residues" evidence="7">
    <location>
        <begin position="340"/>
        <end position="349"/>
    </location>
</feature>
<evidence type="ECO:0000313" key="9">
    <source>
        <dbReference type="EMBL" id="TFK26376.1"/>
    </source>
</evidence>
<keyword evidence="5" id="KW-0234">DNA repair</keyword>